<keyword evidence="4 5" id="KW-0472">Membrane</keyword>
<feature type="transmembrane region" description="Helical" evidence="5">
    <location>
        <begin position="170"/>
        <end position="189"/>
    </location>
</feature>
<comment type="catalytic activity">
    <reaction evidence="5">
        <text>[protein]-C-terminal S-[(2E,6E)-farnesyl]-L-cysteine + S-adenosyl-L-methionine = [protein]-C-terminal S-[(2E,6E)-farnesyl]-L-cysteine methyl ester + S-adenosyl-L-homocysteine</text>
        <dbReference type="Rhea" id="RHEA:21672"/>
        <dbReference type="Rhea" id="RHEA-COMP:12125"/>
        <dbReference type="Rhea" id="RHEA-COMP:12126"/>
        <dbReference type="ChEBI" id="CHEBI:57856"/>
        <dbReference type="ChEBI" id="CHEBI:59789"/>
        <dbReference type="ChEBI" id="CHEBI:90510"/>
        <dbReference type="ChEBI" id="CHEBI:90511"/>
        <dbReference type="EC" id="2.1.1.100"/>
    </reaction>
</comment>
<evidence type="ECO:0000256" key="5">
    <source>
        <dbReference type="RuleBase" id="RU362022"/>
    </source>
</evidence>
<dbReference type="InterPro" id="IPR007269">
    <property type="entry name" value="ICMT_MeTrfase"/>
</dbReference>
<feature type="transmembrane region" description="Helical" evidence="5">
    <location>
        <begin position="201"/>
        <end position="218"/>
    </location>
</feature>
<dbReference type="OrthoDB" id="422086at2759"/>
<comment type="similarity">
    <text evidence="5">Belongs to the class VI-like SAM-binding methyltransferase superfamily. Isoprenylcysteine carboxyl methyltransferase family.</text>
</comment>
<dbReference type="Gene3D" id="1.20.120.1630">
    <property type="match status" value="1"/>
</dbReference>
<name>A0A1M2V7N5_TRAPU</name>
<dbReference type="EMBL" id="MNAD01001609">
    <property type="protein sequence ID" value="OJT03553.1"/>
    <property type="molecule type" value="Genomic_DNA"/>
</dbReference>
<feature type="chain" id="PRO_5012092452" description="Protein-S-isoprenylcysteine O-methyltransferase" evidence="6">
    <location>
        <begin position="22"/>
        <end position="252"/>
    </location>
</feature>
<comment type="subcellular location">
    <subcellularLocation>
        <location evidence="5">Endoplasmic reticulum membrane</location>
        <topology evidence="5">Multi-pass membrane protein</topology>
    </subcellularLocation>
    <subcellularLocation>
        <location evidence="1">Membrane</location>
        <topology evidence="1">Multi-pass membrane protein</topology>
    </subcellularLocation>
</comment>
<comment type="caution">
    <text evidence="7">The sequence shown here is derived from an EMBL/GenBank/DDBJ whole genome shotgun (WGS) entry which is preliminary data.</text>
</comment>
<dbReference type="PANTHER" id="PTHR12714">
    <property type="entry name" value="PROTEIN-S ISOPRENYLCYSTEINE O-METHYLTRANSFERASE"/>
    <property type="match status" value="1"/>
</dbReference>
<keyword evidence="5" id="KW-0489">Methyltransferase</keyword>
<organism evidence="7 8">
    <name type="scientific">Trametes pubescens</name>
    <name type="common">White-rot fungus</name>
    <dbReference type="NCBI Taxonomy" id="154538"/>
    <lineage>
        <taxon>Eukaryota</taxon>
        <taxon>Fungi</taxon>
        <taxon>Dikarya</taxon>
        <taxon>Basidiomycota</taxon>
        <taxon>Agaricomycotina</taxon>
        <taxon>Agaricomycetes</taxon>
        <taxon>Polyporales</taxon>
        <taxon>Polyporaceae</taxon>
        <taxon>Trametes</taxon>
    </lineage>
</organism>
<keyword evidence="5" id="KW-0949">S-adenosyl-L-methionine</keyword>
<reference evidence="7 8" key="1">
    <citation type="submission" date="2016-10" db="EMBL/GenBank/DDBJ databases">
        <title>Genome sequence of the basidiomycete white-rot fungus Trametes pubescens.</title>
        <authorList>
            <person name="Makela M.R."/>
            <person name="Granchi Z."/>
            <person name="Peng M."/>
            <person name="De Vries R.P."/>
            <person name="Grigoriev I."/>
            <person name="Riley R."/>
            <person name="Hilden K."/>
        </authorList>
    </citation>
    <scope>NUCLEOTIDE SEQUENCE [LARGE SCALE GENOMIC DNA]</scope>
    <source>
        <strain evidence="7 8">FBCC735</strain>
    </source>
</reference>
<accession>A0A1M2V7N5</accession>
<keyword evidence="5" id="KW-0808">Transferase</keyword>
<proteinExistence type="inferred from homology"/>
<evidence type="ECO:0000256" key="4">
    <source>
        <dbReference type="ARBA" id="ARBA00023136"/>
    </source>
</evidence>
<dbReference type="OMA" id="WQAWSKT"/>
<dbReference type="EC" id="2.1.1.100" evidence="5"/>
<evidence type="ECO:0000256" key="2">
    <source>
        <dbReference type="ARBA" id="ARBA00022692"/>
    </source>
</evidence>
<dbReference type="GO" id="GO:0004671">
    <property type="term" value="F:protein C-terminal S-isoprenylcysteine carboxyl O-methyltransferase activity"/>
    <property type="evidence" value="ECO:0007669"/>
    <property type="project" value="UniProtKB-EC"/>
</dbReference>
<dbReference type="AlphaFoldDB" id="A0A1M2V7N5"/>
<dbReference type="GO" id="GO:0005789">
    <property type="term" value="C:endoplasmic reticulum membrane"/>
    <property type="evidence" value="ECO:0007669"/>
    <property type="project" value="UniProtKB-SubCell"/>
</dbReference>
<feature type="signal peptide" evidence="6">
    <location>
        <begin position="1"/>
        <end position="21"/>
    </location>
</feature>
<protein>
    <recommendedName>
        <fullName evidence="5">Protein-S-isoprenylcysteine O-methyltransferase</fullName>
        <ecNumber evidence="5">2.1.1.100</ecNumber>
    </recommendedName>
</protein>
<evidence type="ECO:0000256" key="3">
    <source>
        <dbReference type="ARBA" id="ARBA00022989"/>
    </source>
</evidence>
<evidence type="ECO:0000256" key="6">
    <source>
        <dbReference type="SAM" id="SignalP"/>
    </source>
</evidence>
<dbReference type="GO" id="GO:0032259">
    <property type="term" value="P:methylation"/>
    <property type="evidence" value="ECO:0007669"/>
    <property type="project" value="UniProtKB-KW"/>
</dbReference>
<comment type="caution">
    <text evidence="5">Lacks conserved residue(s) required for the propagation of feature annotation.</text>
</comment>
<evidence type="ECO:0000313" key="8">
    <source>
        <dbReference type="Proteomes" id="UP000184267"/>
    </source>
</evidence>
<evidence type="ECO:0000313" key="7">
    <source>
        <dbReference type="EMBL" id="OJT03553.1"/>
    </source>
</evidence>
<dbReference type="Pfam" id="PF04140">
    <property type="entry name" value="ICMT"/>
    <property type="match status" value="1"/>
</dbReference>
<sequence>MSLLLSPVVVTPLLKVPLLLSNAVCTYHGMKPPTPIAQPKERARFSKGDVLGQLWTPNVMVKLAFILRTTICGVAAAEAAALLAEHFPSAVSDRLLAFLFPSTSARPTSLYTSPLFIVASALATTGGLIRIACHRALGRFFSWQMSVQDGHKLITTGPYSIVRHPSYSGWLLLVAGNTLALLGPGSYIATSGLLDSRAGKVGAGAVVGYLAFVTYVLCSRIPKEDEVLSKEFGEEWQAWSKTTPYRLIPYVY</sequence>
<keyword evidence="8" id="KW-1185">Reference proteome</keyword>
<gene>
    <name evidence="7" type="ORF">TRAPUB_5832</name>
</gene>
<dbReference type="Proteomes" id="UP000184267">
    <property type="component" value="Unassembled WGS sequence"/>
</dbReference>
<feature type="transmembrane region" description="Helical" evidence="5">
    <location>
        <begin position="111"/>
        <end position="133"/>
    </location>
</feature>
<keyword evidence="6" id="KW-0732">Signal</keyword>
<dbReference type="PANTHER" id="PTHR12714:SF9">
    <property type="entry name" value="PROTEIN-S-ISOPRENYLCYSTEINE O-METHYLTRANSFERASE"/>
    <property type="match status" value="1"/>
</dbReference>
<evidence type="ECO:0000256" key="1">
    <source>
        <dbReference type="ARBA" id="ARBA00004141"/>
    </source>
</evidence>
<keyword evidence="2 5" id="KW-0812">Transmembrane</keyword>
<dbReference type="STRING" id="154538.A0A1M2V7N5"/>
<keyword evidence="3 5" id="KW-1133">Transmembrane helix</keyword>
<keyword evidence="5" id="KW-0256">Endoplasmic reticulum</keyword>